<evidence type="ECO:0000313" key="3">
    <source>
        <dbReference type="EMBL" id="NYH16287.1"/>
    </source>
</evidence>
<dbReference type="InterPro" id="IPR021692">
    <property type="entry name" value="Tle3_C"/>
</dbReference>
<feature type="domain" description="T6SS Tle3 phospholipase effector alpha/beta" evidence="2">
    <location>
        <begin position="38"/>
        <end position="387"/>
    </location>
</feature>
<evidence type="ECO:0000259" key="1">
    <source>
        <dbReference type="Pfam" id="PF11678"/>
    </source>
</evidence>
<evidence type="ECO:0008006" key="5">
    <source>
        <dbReference type="Google" id="ProtNLM"/>
    </source>
</evidence>
<dbReference type="Pfam" id="PF24322">
    <property type="entry name" value="Tle3"/>
    <property type="match status" value="1"/>
</dbReference>
<sequence>MSTSPIGSDRVVGERKALLYPNRPANAHANVDVENRYPCTTILIHGVNDLGTDFGAVESGLCEGLNDRLGRTDLKGGEYTHGRMANDPSKVSVADLMKNLDDVIYRRQEPPGTKSPVIPFYWGFKASASDLAIDASRQTRNGQYIDKFGNRLDKHRAKGGGMFANATGNIPDMFDTNFKGGLKTEGLNWLKDDPTHPLYEAPNRHYQILAARRLATLVRQIRLIHADETVNIVAHSQGTLIALLAQAFLTQGSGTADRPADTLILIDSPYTLGEELMEQVTQRGEHQQTAWARAKTLANLTELVEQGKHDEPRPQRLKVVEGGADNYGITGPTWDPQQATHLTGAHGNASSLFTERDNRGKVYLYFCPEDATLALKGINAIGCTGLPDTAKVCSAQEGAKPETIKFLSVALLQRVFTRRKRQNKMVQVGSKPGAFYLREHKESSHGTSGIKATWTESDVDKSTMRTINGEELGQPFDPDLESNVLPGSANVPLNGDSPQERKAGVQSIDQLEAETALSASSLLQMPMQAMPWPGFKAETAVPTTDQVASVLNQGKEQPDDRCKVLVVHTTIPAKDGQILVIRQESPNEAKVRLMNDYRATSTYHSAVMSGQRNHRLSTAFDVSIGQARALDDPRWAKLLRAIADWRISLDKVQMASPYHSRLDQTTRDVVEASCRYYQSGDFPSENLVQKTPPPPVVSERVKVLNDQLIRSLKSNSINNASLF</sequence>
<organism evidence="3 4">
    <name type="scientific">Paraburkholderia bryophila</name>
    <dbReference type="NCBI Taxonomy" id="420952"/>
    <lineage>
        <taxon>Bacteria</taxon>
        <taxon>Pseudomonadati</taxon>
        <taxon>Pseudomonadota</taxon>
        <taxon>Betaproteobacteria</taxon>
        <taxon>Burkholderiales</taxon>
        <taxon>Burkholderiaceae</taxon>
        <taxon>Paraburkholderia</taxon>
    </lineage>
</organism>
<protein>
    <recommendedName>
        <fullName evidence="5">Alpha/beta hydrolase family protein DUF900</fullName>
    </recommendedName>
</protein>
<evidence type="ECO:0000313" key="4">
    <source>
        <dbReference type="Proteomes" id="UP000572540"/>
    </source>
</evidence>
<dbReference type="RefSeq" id="WP_179712511.1">
    <property type="nucleotide sequence ID" value="NZ_JACCAU010000001.1"/>
</dbReference>
<dbReference type="Gene3D" id="3.40.50.1820">
    <property type="entry name" value="alpha/beta hydrolase"/>
    <property type="match status" value="1"/>
</dbReference>
<proteinExistence type="predicted"/>
<evidence type="ECO:0000259" key="2">
    <source>
        <dbReference type="Pfam" id="PF24322"/>
    </source>
</evidence>
<dbReference type="InterPro" id="IPR056221">
    <property type="entry name" value="Tle3_ab_dom"/>
</dbReference>
<dbReference type="Pfam" id="PF11678">
    <property type="entry name" value="Tle3_C"/>
    <property type="match status" value="1"/>
</dbReference>
<dbReference type="EMBL" id="JACCAU010000001">
    <property type="protein sequence ID" value="NYH16287.1"/>
    <property type="molecule type" value="Genomic_DNA"/>
</dbReference>
<dbReference type="AlphaFoldDB" id="A0A7Y9W8Q9"/>
<gene>
    <name evidence="3" type="ORF">GGD41_003515</name>
</gene>
<dbReference type="SUPFAM" id="SSF53474">
    <property type="entry name" value="alpha/beta-Hydrolases"/>
    <property type="match status" value="1"/>
</dbReference>
<reference evidence="3 4" key="1">
    <citation type="submission" date="2020-07" db="EMBL/GenBank/DDBJ databases">
        <title>Exploring microbial biodiversity for novel pathways involved in the catabolism of aromatic compounds derived from lignin.</title>
        <authorList>
            <person name="Elkins J."/>
        </authorList>
    </citation>
    <scope>NUCLEOTIDE SEQUENCE [LARGE SCALE GENOMIC DNA]</scope>
    <source>
        <strain evidence="3 4">H2C3B</strain>
    </source>
</reference>
<dbReference type="Proteomes" id="UP000572540">
    <property type="component" value="Unassembled WGS sequence"/>
</dbReference>
<comment type="caution">
    <text evidence="3">The sequence shown here is derived from an EMBL/GenBank/DDBJ whole genome shotgun (WGS) entry which is preliminary data.</text>
</comment>
<name>A0A7Y9W8Q9_9BURK</name>
<dbReference type="InterPro" id="IPR029058">
    <property type="entry name" value="AB_hydrolase_fold"/>
</dbReference>
<accession>A0A7Y9W8Q9</accession>
<feature type="domain" description="Antibacterial effector protein Tle3 C-terminal" evidence="1">
    <location>
        <begin position="545"/>
        <end position="699"/>
    </location>
</feature>